<dbReference type="InterPro" id="IPR006059">
    <property type="entry name" value="SBP"/>
</dbReference>
<keyword evidence="1" id="KW-0732">Signal</keyword>
<gene>
    <name evidence="2" type="ORF">J2736_002033</name>
</gene>
<evidence type="ECO:0000256" key="1">
    <source>
        <dbReference type="SAM" id="SignalP"/>
    </source>
</evidence>
<feature type="chain" id="PRO_5046785251" evidence="1">
    <location>
        <begin position="20"/>
        <end position="503"/>
    </location>
</feature>
<accession>A0ABU1NTN5</accession>
<evidence type="ECO:0000313" key="2">
    <source>
        <dbReference type="EMBL" id="MDR6550846.1"/>
    </source>
</evidence>
<sequence length="503" mass="55386">MRKSVSVLMSMLLVGTIAAGCSKGADSKVSETTKASTPQKEVVLKLWGGNDFLKGDDSPGGQMVKEFNEKNKGKIKVEIRYMPWAEFNTAMQAAFTSQDMPDLFALPQNMDLRQVIEAKWVRPLDGLVSDNWKKQFYPGSFSDGVNVIGGKTYSWPITGPELQQMLYINKDVLKKAGMDPEKAPETWDELRTMSKAVADKGKGDVFGLVFAGGQNNYLTNAVKGFAAGVSTQDAGGYNYKTGKYTFSTQAFTDSIKLLMDMKKDGSILPSSYTLKSAEAGVLFGSGKAAFLLDGRWRMWQIKRDTPDTNFGIAALPTPDGKPAMNGYITANYTSGFVVSATSKNTEAIGTFIEEGLASQSFYEKYMKSGVALTPFAKLNDNKSLYPYPEYATFVKLHQDLLRVRPEFSVRNPEAAKVIAEVGGADQPNVKPTMNDILQMLLTGAQKDADSLLKQYDEKLNKGLQDGINKMKQGGAKITPEEFIFPNWDPSKDYTDNDYKALKK</sequence>
<keyword evidence="3" id="KW-1185">Reference proteome</keyword>
<dbReference type="InterPro" id="IPR050490">
    <property type="entry name" value="Bact_solute-bd_prot1"/>
</dbReference>
<reference evidence="2 3" key="1">
    <citation type="submission" date="2023-07" db="EMBL/GenBank/DDBJ databases">
        <title>Sorghum-associated microbial communities from plants grown in Nebraska, USA.</title>
        <authorList>
            <person name="Schachtman D."/>
        </authorList>
    </citation>
    <scope>NUCLEOTIDE SEQUENCE [LARGE SCALE GENOMIC DNA]</scope>
    <source>
        <strain evidence="2 3">CC258</strain>
    </source>
</reference>
<dbReference type="Pfam" id="PF01547">
    <property type="entry name" value="SBP_bac_1"/>
    <property type="match status" value="1"/>
</dbReference>
<dbReference type="SUPFAM" id="SSF53850">
    <property type="entry name" value="Periplasmic binding protein-like II"/>
    <property type="match status" value="1"/>
</dbReference>
<dbReference type="PANTHER" id="PTHR43649">
    <property type="entry name" value="ARABINOSE-BINDING PROTEIN-RELATED"/>
    <property type="match status" value="1"/>
</dbReference>
<dbReference type="PROSITE" id="PS51257">
    <property type="entry name" value="PROKAR_LIPOPROTEIN"/>
    <property type="match status" value="1"/>
</dbReference>
<feature type="signal peptide" evidence="1">
    <location>
        <begin position="1"/>
        <end position="19"/>
    </location>
</feature>
<dbReference type="Proteomes" id="UP001267290">
    <property type="component" value="Unassembled WGS sequence"/>
</dbReference>
<proteinExistence type="predicted"/>
<evidence type="ECO:0000313" key="3">
    <source>
        <dbReference type="Proteomes" id="UP001267290"/>
    </source>
</evidence>
<organism evidence="2 3">
    <name type="scientific">Paenibacillus qinlingensis</name>
    <dbReference type="NCBI Taxonomy" id="1837343"/>
    <lineage>
        <taxon>Bacteria</taxon>
        <taxon>Bacillati</taxon>
        <taxon>Bacillota</taxon>
        <taxon>Bacilli</taxon>
        <taxon>Bacillales</taxon>
        <taxon>Paenibacillaceae</taxon>
        <taxon>Paenibacillus</taxon>
    </lineage>
</organism>
<dbReference type="PANTHER" id="PTHR43649:SF17">
    <property type="entry name" value="ABC TRANSPORTER SOLUTE BINDING PROTEIN-SUGAR TRANSPORT"/>
    <property type="match status" value="1"/>
</dbReference>
<protein>
    <submittedName>
        <fullName evidence="2">ABC-type glycerol-3-phosphate transport system substrate-binding protein</fullName>
    </submittedName>
</protein>
<dbReference type="Gene3D" id="3.40.190.10">
    <property type="entry name" value="Periplasmic binding protein-like II"/>
    <property type="match status" value="1"/>
</dbReference>
<dbReference type="RefSeq" id="WP_310226002.1">
    <property type="nucleotide sequence ID" value="NZ_JAVDSB010000002.1"/>
</dbReference>
<dbReference type="EMBL" id="JAVDSB010000002">
    <property type="protein sequence ID" value="MDR6550846.1"/>
    <property type="molecule type" value="Genomic_DNA"/>
</dbReference>
<name>A0ABU1NTN5_9BACL</name>
<comment type="caution">
    <text evidence="2">The sequence shown here is derived from an EMBL/GenBank/DDBJ whole genome shotgun (WGS) entry which is preliminary data.</text>
</comment>